<reference evidence="1" key="1">
    <citation type="submission" date="2023-04" db="EMBL/GenBank/DDBJ databases">
        <title>A chromosome-level genome assembly of the parasitoid wasp Eretmocerus hayati.</title>
        <authorList>
            <person name="Zhong Y."/>
            <person name="Liu S."/>
            <person name="Liu Y."/>
        </authorList>
    </citation>
    <scope>NUCLEOTIDE SEQUENCE</scope>
    <source>
        <strain evidence="1">ZJU_SS_LIU_2023</strain>
    </source>
</reference>
<gene>
    <name evidence="1" type="ORF">QAD02_013574</name>
</gene>
<evidence type="ECO:0000313" key="1">
    <source>
        <dbReference type="EMBL" id="KAJ8677787.1"/>
    </source>
</evidence>
<organism evidence="1 2">
    <name type="scientific">Eretmocerus hayati</name>
    <dbReference type="NCBI Taxonomy" id="131215"/>
    <lineage>
        <taxon>Eukaryota</taxon>
        <taxon>Metazoa</taxon>
        <taxon>Ecdysozoa</taxon>
        <taxon>Arthropoda</taxon>
        <taxon>Hexapoda</taxon>
        <taxon>Insecta</taxon>
        <taxon>Pterygota</taxon>
        <taxon>Neoptera</taxon>
        <taxon>Endopterygota</taxon>
        <taxon>Hymenoptera</taxon>
        <taxon>Apocrita</taxon>
        <taxon>Proctotrupomorpha</taxon>
        <taxon>Chalcidoidea</taxon>
        <taxon>Aphelinidae</taxon>
        <taxon>Aphelininae</taxon>
        <taxon>Eretmocerus</taxon>
    </lineage>
</organism>
<keyword evidence="2" id="KW-1185">Reference proteome</keyword>
<comment type="caution">
    <text evidence="1">The sequence shown here is derived from an EMBL/GenBank/DDBJ whole genome shotgun (WGS) entry which is preliminary data.</text>
</comment>
<evidence type="ECO:0000313" key="2">
    <source>
        <dbReference type="Proteomes" id="UP001239111"/>
    </source>
</evidence>
<accession>A0ACC2P5S3</accession>
<sequence>MRTIQPICVFCESRKKDVDVILFNEKSLEKCISILEIKKKNGLTGQNARLPLSANDKQGYHSKCRSNFLAVNAKYKTKANEIAEQIRCNEPTLQQDRVTLPAPLGIIERCEAKGDNVPNEQNSQDVSILDQSLDHRLVSGINQVASSTLVSPNKLYAMTTKDSEDEINNCTNETCSTIELSPSPMRDLCEDVGHMVENEQYRNTAIDAQCFDVTIPTTLKEVRMAQPESSSIEPNSFVSREKMCKDSSFCSQNEQPDFEGPSQTSRNSVDPSTESQTDDAETLSTHQESGEKLIVEDVYIFCSKTRKKFHGRDQDLRSSSEAVIENFRSQATELNDSDILNNISRRDSQNERILYHHICKVNFENTFKSSMKTRAEKSNTTKQRDTRLIAFQQVCSFVNENIIKKHKVYFLEFLENMYVQRQAEMYAIKEDGDGTVSSRYLKDRLNSHFPTEISIVTVNNRKLVKPRGAIVISDQAGITNLAEEDIVLQAALILRKKILSIEKKPLPDDLKTSSLIAGECDIPKILDDFLKTMLSGGHSRRLRNKMCRRQVDSISQDLIYAVSNARIKPSKHIVLGITLKSLTNSRKVIDVINRYGHCCSYSTLEGIETEATFSASSSSDVCPPDISRKGNLCTGVAWDNSDGFVDTINGKDTRHDTVGIIFQLEDESLENVQENLDGGSNSSRKRRRMYDAVEPELESYTKKPKLAGHLLRPSFIVQLPEPKNFRSVRQIDFLLLLSHALKIEGTSMFVGWNSLITKDMFKKQIISYLTTINHSPTNINVVIETMKQSLKIADECGQQYMEVTYDLAIAKVALQLQCTEKSLYSRLFIHVGPFHIMMSYFKAIGKFIENCGLTNIMVNSELIASGSVSSFLTGKHFNRCKRLHPLVSVAIEQLHFESFLESSKFKITDRMKDYVIGFKENRAIEPQIENERVLELFEEYEKYRKKTLKGSHGKTAQYYMLYVKLVQYYLILKRSVCTSNFELFKYILPKINNLFFTFNHQNYARYLVVYSNNLMRIDETHPGLREQFEKGSLGIRRTGKPFSKQPIDLTLEQTINADAESKLTGIINSSNSISARQRWCKFHSIKMAIISHVMEVTGLRKKQDVTADLQPSRIKRYSEQLSRFIEQIRQNINPFANHLQKDKLYNISSGQSANEKVTDFLLSVENFGQELRENFTEESADDESRLERAINRVKIQTFATAVKKTVKIAGKLVEVKIQRDLFGRLLAISLKKNLDFRKVLTHPLTPVPLSLCHMDGAIFTKKKAARVVVSFDQYFEPSVKDYEHTLRSTVRQDDYQIDGRHQVRQSNLSKELRNISFKEALVNFIIKDWTHPRLIPFFDNREIYVSHKSCFSFQKVDDKIIRTEVPSLATPLHEESDTKLVFHACQAQPESNVVVRCSDTDILVIMLGSMKSLNRNVKVWLDMGVGNHEKIIDVNSMYNKLGESVCRALPAFHAFTGCDSNPSFFMKGKKRPFSIMKGNPDFVEAFSNLSDCSDIGSSNTFRFNLEKFVCSMYGCKKMSEVDEARLFLFEKAFGCRNEQEQFNKMKTFDGSKLPPCKLELQQHIKRTIYIAKIWSNAHLQKPSELSATDHGWIEVDGKLHFKWFEGDQVPSSVGDVLTQEHTVPPGSAEDGRIEEDCDDEYLDVEGEHVHYDSGDSSDEDDPDSLSD</sequence>
<dbReference type="Proteomes" id="UP001239111">
    <property type="component" value="Chromosome 2"/>
</dbReference>
<dbReference type="EMBL" id="CM056742">
    <property type="protein sequence ID" value="KAJ8677787.1"/>
    <property type="molecule type" value="Genomic_DNA"/>
</dbReference>
<proteinExistence type="predicted"/>
<name>A0ACC2P5S3_9HYME</name>
<protein>
    <submittedName>
        <fullName evidence="1">Uncharacterized protein</fullName>
    </submittedName>
</protein>